<feature type="compositionally biased region" description="Acidic residues" evidence="1">
    <location>
        <begin position="191"/>
        <end position="203"/>
    </location>
</feature>
<dbReference type="Proteomes" id="UP000076738">
    <property type="component" value="Unassembled WGS sequence"/>
</dbReference>
<dbReference type="EMBL" id="KV417270">
    <property type="protein sequence ID" value="KZP00264.1"/>
    <property type="molecule type" value="Genomic_DNA"/>
</dbReference>
<proteinExistence type="predicted"/>
<name>A0A167QUV3_CALVF</name>
<accession>A0A167QUV3</accession>
<evidence type="ECO:0000313" key="3">
    <source>
        <dbReference type="Proteomes" id="UP000076738"/>
    </source>
</evidence>
<reference evidence="2 3" key="1">
    <citation type="journal article" date="2016" name="Mol. Biol. Evol.">
        <title>Comparative Genomics of Early-Diverging Mushroom-Forming Fungi Provides Insights into the Origins of Lignocellulose Decay Capabilities.</title>
        <authorList>
            <person name="Nagy L.G."/>
            <person name="Riley R."/>
            <person name="Tritt A."/>
            <person name="Adam C."/>
            <person name="Daum C."/>
            <person name="Floudas D."/>
            <person name="Sun H."/>
            <person name="Yadav J.S."/>
            <person name="Pangilinan J."/>
            <person name="Larsson K.H."/>
            <person name="Matsuura K."/>
            <person name="Barry K."/>
            <person name="Labutti K."/>
            <person name="Kuo R."/>
            <person name="Ohm R.A."/>
            <person name="Bhattacharya S.S."/>
            <person name="Shirouzu T."/>
            <person name="Yoshinaga Y."/>
            <person name="Martin F.M."/>
            <person name="Grigoriev I.V."/>
            <person name="Hibbett D.S."/>
        </authorList>
    </citation>
    <scope>NUCLEOTIDE SEQUENCE [LARGE SCALE GENOMIC DNA]</scope>
    <source>
        <strain evidence="2 3">TUFC12733</strain>
    </source>
</reference>
<feature type="compositionally biased region" description="Acidic residues" evidence="1">
    <location>
        <begin position="266"/>
        <end position="279"/>
    </location>
</feature>
<evidence type="ECO:0008006" key="4">
    <source>
        <dbReference type="Google" id="ProtNLM"/>
    </source>
</evidence>
<sequence>MSSPHAPSPSPPADPPFDPLPILTYLSLPPTYSPSPSTHPLPFLRQHLSSLPPSHAAPFSLLLTPAERAHLPLIRNRRLAYSLQQPPPAQLTWTHAAPREPALWTSLGASRLGIALPRPGEQEEQEEREWAKREFVGRRGPEGAGMVGDLGKLLGGYEMERVGERERDARRARALLASQHQGAEEQGKEEQGEEEQGEDEEMDSLSSHETSSSDDSGAGAEGIKAAFERAVRERFVAGLLEWADYACDWEDGWDGEWEREGEEAWFDADEDDMQEEEGEGGTGVLDY</sequence>
<dbReference type="STRING" id="1330018.A0A167QUV3"/>
<protein>
    <recommendedName>
        <fullName evidence="4">CCD97-like C-terminal domain-containing protein</fullName>
    </recommendedName>
</protein>
<evidence type="ECO:0000313" key="2">
    <source>
        <dbReference type="EMBL" id="KZP00264.1"/>
    </source>
</evidence>
<organism evidence="2 3">
    <name type="scientific">Calocera viscosa (strain TUFC12733)</name>
    <dbReference type="NCBI Taxonomy" id="1330018"/>
    <lineage>
        <taxon>Eukaryota</taxon>
        <taxon>Fungi</taxon>
        <taxon>Dikarya</taxon>
        <taxon>Basidiomycota</taxon>
        <taxon>Agaricomycotina</taxon>
        <taxon>Dacrymycetes</taxon>
        <taxon>Dacrymycetales</taxon>
        <taxon>Dacrymycetaceae</taxon>
        <taxon>Calocera</taxon>
    </lineage>
</organism>
<feature type="compositionally biased region" description="Low complexity" evidence="1">
    <location>
        <begin position="204"/>
        <end position="218"/>
    </location>
</feature>
<dbReference type="AlphaFoldDB" id="A0A167QUV3"/>
<gene>
    <name evidence="2" type="ORF">CALVIDRAFT_560851</name>
</gene>
<feature type="region of interest" description="Disordered" evidence="1">
    <location>
        <begin position="266"/>
        <end position="287"/>
    </location>
</feature>
<keyword evidence="3" id="KW-1185">Reference proteome</keyword>
<evidence type="ECO:0000256" key="1">
    <source>
        <dbReference type="SAM" id="MobiDB-lite"/>
    </source>
</evidence>
<dbReference type="OrthoDB" id="3345311at2759"/>
<feature type="region of interest" description="Disordered" evidence="1">
    <location>
        <begin position="178"/>
        <end position="221"/>
    </location>
</feature>